<evidence type="ECO:0000313" key="3">
    <source>
        <dbReference type="Proteomes" id="UP001285908"/>
    </source>
</evidence>
<feature type="region of interest" description="Disordered" evidence="1">
    <location>
        <begin position="53"/>
        <end position="81"/>
    </location>
</feature>
<feature type="compositionally biased region" description="Gly residues" evidence="1">
    <location>
        <begin position="21"/>
        <end position="36"/>
    </location>
</feature>
<dbReference type="GeneID" id="87874852"/>
<organism evidence="2 3">
    <name type="scientific">Neurospora hispaniola</name>
    <dbReference type="NCBI Taxonomy" id="588809"/>
    <lineage>
        <taxon>Eukaryota</taxon>
        <taxon>Fungi</taxon>
        <taxon>Dikarya</taxon>
        <taxon>Ascomycota</taxon>
        <taxon>Pezizomycotina</taxon>
        <taxon>Sordariomycetes</taxon>
        <taxon>Sordariomycetidae</taxon>
        <taxon>Sordariales</taxon>
        <taxon>Sordariaceae</taxon>
        <taxon>Neurospora</taxon>
    </lineage>
</organism>
<comment type="caution">
    <text evidence="2">The sequence shown here is derived from an EMBL/GenBank/DDBJ whole genome shotgun (WGS) entry which is preliminary data.</text>
</comment>
<name>A0AAJ0MRS4_9PEZI</name>
<dbReference type="Proteomes" id="UP001285908">
    <property type="component" value="Unassembled WGS sequence"/>
</dbReference>
<proteinExistence type="predicted"/>
<keyword evidence="3" id="KW-1185">Reference proteome</keyword>
<feature type="compositionally biased region" description="Basic and acidic residues" evidence="1">
    <location>
        <begin position="68"/>
        <end position="81"/>
    </location>
</feature>
<dbReference type="RefSeq" id="XP_062693409.1">
    <property type="nucleotide sequence ID" value="XM_062837230.1"/>
</dbReference>
<evidence type="ECO:0000313" key="2">
    <source>
        <dbReference type="EMBL" id="KAK3492951.1"/>
    </source>
</evidence>
<gene>
    <name evidence="2" type="ORF">B0T23DRAFT_380893</name>
</gene>
<evidence type="ECO:0000256" key="1">
    <source>
        <dbReference type="SAM" id="MobiDB-lite"/>
    </source>
</evidence>
<reference evidence="2 3" key="1">
    <citation type="journal article" date="2023" name="Mol. Phylogenet. Evol.">
        <title>Genome-scale phylogeny and comparative genomics of the fungal order Sordariales.</title>
        <authorList>
            <person name="Hensen N."/>
            <person name="Bonometti L."/>
            <person name="Westerberg I."/>
            <person name="Brannstrom I.O."/>
            <person name="Guillou S."/>
            <person name="Cros-Aarteil S."/>
            <person name="Calhoun S."/>
            <person name="Haridas S."/>
            <person name="Kuo A."/>
            <person name="Mondo S."/>
            <person name="Pangilinan J."/>
            <person name="Riley R."/>
            <person name="LaButti K."/>
            <person name="Andreopoulos B."/>
            <person name="Lipzen A."/>
            <person name="Chen C."/>
            <person name="Yan M."/>
            <person name="Daum C."/>
            <person name="Ng V."/>
            <person name="Clum A."/>
            <person name="Steindorff A."/>
            <person name="Ohm R.A."/>
            <person name="Martin F."/>
            <person name="Silar P."/>
            <person name="Natvig D.O."/>
            <person name="Lalanne C."/>
            <person name="Gautier V."/>
            <person name="Ament-Velasquez S.L."/>
            <person name="Kruys A."/>
            <person name="Hutchinson M.I."/>
            <person name="Powell A.J."/>
            <person name="Barry K."/>
            <person name="Miller A.N."/>
            <person name="Grigoriev I.V."/>
            <person name="Debuchy R."/>
            <person name="Gladieux P."/>
            <person name="Hiltunen Thoren M."/>
            <person name="Johannesson H."/>
        </authorList>
    </citation>
    <scope>NUCLEOTIDE SEQUENCE [LARGE SCALE GENOMIC DNA]</scope>
    <source>
        <strain evidence="2 3">FGSC 10403</strain>
    </source>
</reference>
<dbReference type="EMBL" id="JAULSX010000004">
    <property type="protein sequence ID" value="KAK3492951.1"/>
    <property type="molecule type" value="Genomic_DNA"/>
</dbReference>
<dbReference type="AlphaFoldDB" id="A0AAJ0MRS4"/>
<sequence length="81" mass="9146">MRHTLKERVVLAENTMEGTRINGGGGDLTSLGLGGDGVSMTWDEEIPWQEDQMKRQVPFPGKSSDMIEETRRIHGNSRDFR</sequence>
<feature type="region of interest" description="Disordered" evidence="1">
    <location>
        <begin position="16"/>
        <end position="36"/>
    </location>
</feature>
<accession>A0AAJ0MRS4</accession>
<protein>
    <submittedName>
        <fullName evidence="2">Uncharacterized protein</fullName>
    </submittedName>
</protein>